<dbReference type="Gene3D" id="2.60.120.10">
    <property type="entry name" value="Jelly Rolls"/>
    <property type="match status" value="1"/>
</dbReference>
<evidence type="ECO:0000313" key="2">
    <source>
        <dbReference type="EMBL" id="MCP3732611.1"/>
    </source>
</evidence>
<dbReference type="InterPro" id="IPR014710">
    <property type="entry name" value="RmlC-like_jellyroll"/>
</dbReference>
<dbReference type="Proteomes" id="UP001139451">
    <property type="component" value="Unassembled WGS sequence"/>
</dbReference>
<dbReference type="PANTHER" id="PTHR36156:SF2">
    <property type="entry name" value="CUPIN TYPE-2 DOMAIN-CONTAINING PROTEIN"/>
    <property type="match status" value="1"/>
</dbReference>
<dbReference type="InterPro" id="IPR047142">
    <property type="entry name" value="OryJ/VirC-like"/>
</dbReference>
<dbReference type="EMBL" id="JAMLDX010000020">
    <property type="protein sequence ID" value="MCP3732611.1"/>
    <property type="molecule type" value="Genomic_DNA"/>
</dbReference>
<reference evidence="2" key="1">
    <citation type="submission" date="2022-05" db="EMBL/GenBank/DDBJ databases">
        <title>Sphingomonas sp. strain MG17 Genome sequencing and assembly.</title>
        <authorList>
            <person name="Kim I."/>
        </authorList>
    </citation>
    <scope>NUCLEOTIDE SEQUENCE</scope>
    <source>
        <strain evidence="2">MG17</strain>
    </source>
</reference>
<organism evidence="2 3">
    <name type="scientific">Sphingomonas tagetis</name>
    <dbReference type="NCBI Taxonomy" id="2949092"/>
    <lineage>
        <taxon>Bacteria</taxon>
        <taxon>Pseudomonadati</taxon>
        <taxon>Pseudomonadota</taxon>
        <taxon>Alphaproteobacteria</taxon>
        <taxon>Sphingomonadales</taxon>
        <taxon>Sphingomonadaceae</taxon>
        <taxon>Sphingomonas</taxon>
    </lineage>
</organism>
<dbReference type="CDD" id="cd02231">
    <property type="entry name" value="cupin_BLL6423-like"/>
    <property type="match status" value="1"/>
</dbReference>
<feature type="domain" description="Cupin type-2" evidence="1">
    <location>
        <begin position="114"/>
        <end position="171"/>
    </location>
</feature>
<dbReference type="Pfam" id="PF07883">
    <property type="entry name" value="Cupin_2"/>
    <property type="match status" value="1"/>
</dbReference>
<dbReference type="PANTHER" id="PTHR36156">
    <property type="entry name" value="SLR2101 PROTEIN"/>
    <property type="match status" value="1"/>
</dbReference>
<dbReference type="InterPro" id="IPR013096">
    <property type="entry name" value="Cupin_2"/>
</dbReference>
<protein>
    <submittedName>
        <fullName evidence="2">Cupin domain-containing protein</fullName>
    </submittedName>
</protein>
<evidence type="ECO:0000259" key="1">
    <source>
        <dbReference type="Pfam" id="PF07883"/>
    </source>
</evidence>
<dbReference type="AlphaFoldDB" id="A0A9X2KNK2"/>
<dbReference type="SUPFAM" id="SSF51182">
    <property type="entry name" value="RmlC-like cupins"/>
    <property type="match status" value="1"/>
</dbReference>
<proteinExistence type="predicted"/>
<accession>A0A9X2KNK2</accession>
<name>A0A9X2KNK2_9SPHN</name>
<comment type="caution">
    <text evidence="2">The sequence shown here is derived from an EMBL/GenBank/DDBJ whole genome shotgun (WGS) entry which is preliminary data.</text>
</comment>
<sequence>MPLNIRRLVTRHDAQGASCVASDGAPPVCSAYEHIPGMMTRLVWATSSGEPLRPSPADPTSPSLSHVPAAGESRFLVVTFPPDRVFAAAEFDGAAAAAENARLSPGLAELFEETGFHRTDSTDYGIVLDGQITLELSDGSKTRLNRHDVIVQNGTRHAWRNETDRPATLAFILIGASRAGE</sequence>
<gene>
    <name evidence="2" type="ORF">M9978_19485</name>
</gene>
<dbReference type="InterPro" id="IPR011051">
    <property type="entry name" value="RmlC_Cupin_sf"/>
</dbReference>
<keyword evidence="3" id="KW-1185">Reference proteome</keyword>
<evidence type="ECO:0000313" key="3">
    <source>
        <dbReference type="Proteomes" id="UP001139451"/>
    </source>
</evidence>